<feature type="non-terminal residue" evidence="2">
    <location>
        <position position="1"/>
    </location>
</feature>
<evidence type="ECO:0000313" key="3">
    <source>
        <dbReference type="Proteomes" id="UP000010931"/>
    </source>
</evidence>
<evidence type="ECO:0000256" key="1">
    <source>
        <dbReference type="SAM" id="MobiDB-lite"/>
    </source>
</evidence>
<organism evidence="2 3">
    <name type="scientific">Streptomyces turgidiscabies (strain Car8)</name>
    <dbReference type="NCBI Taxonomy" id="698760"/>
    <lineage>
        <taxon>Bacteria</taxon>
        <taxon>Bacillati</taxon>
        <taxon>Actinomycetota</taxon>
        <taxon>Actinomycetes</taxon>
        <taxon>Kitasatosporales</taxon>
        <taxon>Streptomycetaceae</taxon>
        <taxon>Streptomyces</taxon>
    </lineage>
</organism>
<gene>
    <name evidence="2" type="ORF">STRTUCAR8_07698</name>
</gene>
<accession>L7F5Q1</accession>
<name>L7F5Q1_STRT8</name>
<dbReference type="Proteomes" id="UP000010931">
    <property type="component" value="Unassembled WGS sequence"/>
</dbReference>
<protein>
    <submittedName>
        <fullName evidence="2">Uncharacterized protein</fullName>
    </submittedName>
</protein>
<feature type="region of interest" description="Disordered" evidence="1">
    <location>
        <begin position="50"/>
        <end position="84"/>
    </location>
</feature>
<evidence type="ECO:0000313" key="2">
    <source>
        <dbReference type="EMBL" id="ELP66587.1"/>
    </source>
</evidence>
<comment type="caution">
    <text evidence="2">The sequence shown here is derived from an EMBL/GenBank/DDBJ whole genome shotgun (WGS) entry which is preliminary data.</text>
</comment>
<feature type="compositionally biased region" description="Basic and acidic residues" evidence="1">
    <location>
        <begin position="61"/>
        <end position="71"/>
    </location>
</feature>
<dbReference type="EMBL" id="AEJB01000342">
    <property type="protein sequence ID" value="ELP66587.1"/>
    <property type="molecule type" value="Genomic_DNA"/>
</dbReference>
<sequence>RGLRRGHDRVLELEGEPVAFARLLFGVGELVAGGGEGDLRPVVGGDVLVGAPDDEQPAVGVEDRLGHHTDVPGHAVGPLEADPP</sequence>
<reference evidence="2 3" key="1">
    <citation type="journal article" date="2011" name="Plasmid">
        <title>Streptomyces turgidiscabies Car8 contains a modular pathogenicity island that shares virulence genes with other actinobacterial plant pathogens.</title>
        <authorList>
            <person name="Huguet-Tapia J.C."/>
            <person name="Badger J.H."/>
            <person name="Loria R."/>
            <person name="Pettis G.S."/>
        </authorList>
    </citation>
    <scope>NUCLEOTIDE SEQUENCE [LARGE SCALE GENOMIC DNA]</scope>
    <source>
        <strain evidence="2 3">Car8</strain>
    </source>
</reference>
<dbReference type="AlphaFoldDB" id="L7F5Q1"/>
<keyword evidence="3" id="KW-1185">Reference proteome</keyword>
<proteinExistence type="predicted"/>